<protein>
    <recommendedName>
        <fullName evidence="3">pectinesterase</fullName>
        <ecNumber evidence="3">3.1.1.11</ecNumber>
    </recommendedName>
</protein>
<dbReference type="Proteomes" id="UP000290289">
    <property type="component" value="Chromosome 6"/>
</dbReference>
<dbReference type="InterPro" id="IPR051955">
    <property type="entry name" value="PME_Inhibitor"/>
</dbReference>
<evidence type="ECO:0000256" key="6">
    <source>
        <dbReference type="ARBA" id="ARBA00023180"/>
    </source>
</evidence>
<comment type="similarity">
    <text evidence="7">Belongs to the PMEI family.</text>
</comment>
<evidence type="ECO:0000256" key="9">
    <source>
        <dbReference type="SAM" id="Phobius"/>
    </source>
</evidence>
<evidence type="ECO:0000256" key="2">
    <source>
        <dbReference type="ARBA" id="ARBA00007786"/>
    </source>
</evidence>
<keyword evidence="9" id="KW-0472">Membrane</keyword>
<reference evidence="11 12" key="1">
    <citation type="submission" date="2018-10" db="EMBL/GenBank/DDBJ databases">
        <title>A high-quality apple genome assembly.</title>
        <authorList>
            <person name="Hu J."/>
        </authorList>
    </citation>
    <scope>NUCLEOTIDE SEQUENCE [LARGE SCALE GENOMIC DNA]</scope>
    <source>
        <strain evidence="12">cv. HFTH1</strain>
        <tissue evidence="11">Young leaf</tissue>
    </source>
</reference>
<keyword evidence="12" id="KW-1185">Reference proteome</keyword>
<dbReference type="Gene3D" id="1.20.140.40">
    <property type="entry name" value="Invertase/pectin methylesterase inhibitor family protein"/>
    <property type="match status" value="1"/>
</dbReference>
<evidence type="ECO:0000256" key="5">
    <source>
        <dbReference type="ARBA" id="ARBA00023157"/>
    </source>
</evidence>
<feature type="transmembrane region" description="Helical" evidence="9">
    <location>
        <begin position="33"/>
        <end position="54"/>
    </location>
</feature>
<dbReference type="PANTHER" id="PTHR31080:SF303">
    <property type="entry name" value="PECTINESTERASE 1-LIKE"/>
    <property type="match status" value="1"/>
</dbReference>
<dbReference type="CDD" id="cd15798">
    <property type="entry name" value="PMEI-like_3"/>
    <property type="match status" value="1"/>
</dbReference>
<keyword evidence="9" id="KW-0812">Transmembrane</keyword>
<evidence type="ECO:0000259" key="10">
    <source>
        <dbReference type="SMART" id="SM00856"/>
    </source>
</evidence>
<dbReference type="EC" id="3.1.1.11" evidence="3"/>
<keyword evidence="4" id="KW-0732">Signal</keyword>
<name>A0A498JMT0_MALDO</name>
<proteinExistence type="inferred from homology"/>
<evidence type="ECO:0000313" key="11">
    <source>
        <dbReference type="EMBL" id="RXH96346.1"/>
    </source>
</evidence>
<dbReference type="SMART" id="SM00856">
    <property type="entry name" value="PMEI"/>
    <property type="match status" value="1"/>
</dbReference>
<dbReference type="GO" id="GO:0030599">
    <property type="term" value="F:pectinesterase activity"/>
    <property type="evidence" value="ECO:0007669"/>
    <property type="project" value="UniProtKB-EC"/>
</dbReference>
<evidence type="ECO:0000256" key="7">
    <source>
        <dbReference type="ARBA" id="ARBA00038471"/>
    </source>
</evidence>
<dbReference type="SUPFAM" id="SSF101148">
    <property type="entry name" value="Plant invertase/pectin methylesterase inhibitor"/>
    <property type="match status" value="1"/>
</dbReference>
<evidence type="ECO:0000256" key="1">
    <source>
        <dbReference type="ARBA" id="ARBA00006027"/>
    </source>
</evidence>
<dbReference type="STRING" id="3750.A0A498JMT0"/>
<dbReference type="PANTHER" id="PTHR31080">
    <property type="entry name" value="PECTINESTERASE INHIBITOR-LIKE"/>
    <property type="match status" value="1"/>
</dbReference>
<gene>
    <name evidence="11" type="ORF">DVH24_008850</name>
</gene>
<feature type="domain" description="Pectinesterase inhibitor" evidence="10">
    <location>
        <begin position="73"/>
        <end position="221"/>
    </location>
</feature>
<evidence type="ECO:0000256" key="8">
    <source>
        <dbReference type="SAM" id="MobiDB-lite"/>
    </source>
</evidence>
<comment type="similarity">
    <text evidence="1">In the N-terminal section; belongs to the PMEI family.</text>
</comment>
<dbReference type="NCBIfam" id="TIGR01614">
    <property type="entry name" value="PME_inhib"/>
    <property type="match status" value="1"/>
</dbReference>
<comment type="caution">
    <text evidence="11">The sequence shown here is derived from an EMBL/GenBank/DDBJ whole genome shotgun (WGS) entry which is preliminary data.</text>
</comment>
<dbReference type="InterPro" id="IPR035513">
    <property type="entry name" value="Invertase/methylesterase_inhib"/>
</dbReference>
<keyword evidence="5" id="KW-1015">Disulfide bond</keyword>
<organism evidence="11 12">
    <name type="scientific">Malus domestica</name>
    <name type="common">Apple</name>
    <name type="synonym">Pyrus malus</name>
    <dbReference type="NCBI Taxonomy" id="3750"/>
    <lineage>
        <taxon>Eukaryota</taxon>
        <taxon>Viridiplantae</taxon>
        <taxon>Streptophyta</taxon>
        <taxon>Embryophyta</taxon>
        <taxon>Tracheophyta</taxon>
        <taxon>Spermatophyta</taxon>
        <taxon>Magnoliopsida</taxon>
        <taxon>eudicotyledons</taxon>
        <taxon>Gunneridae</taxon>
        <taxon>Pentapetalae</taxon>
        <taxon>rosids</taxon>
        <taxon>fabids</taxon>
        <taxon>Rosales</taxon>
        <taxon>Rosaceae</taxon>
        <taxon>Amygdaloideae</taxon>
        <taxon>Maleae</taxon>
        <taxon>Malus</taxon>
    </lineage>
</organism>
<dbReference type="GO" id="GO:0004857">
    <property type="term" value="F:enzyme inhibitor activity"/>
    <property type="evidence" value="ECO:0007669"/>
    <property type="project" value="InterPro"/>
</dbReference>
<accession>A0A498JMT0</accession>
<comment type="similarity">
    <text evidence="2">In the C-terminal section; belongs to the pectinesterase family.</text>
</comment>
<dbReference type="Pfam" id="PF04043">
    <property type="entry name" value="PMEI"/>
    <property type="match status" value="1"/>
</dbReference>
<sequence>MESINHLKGYGKVNPETLANPEPPKPQKRISSAVAISAVICLTLVITLAIAALIHESTTESPDESQPQSLSNSAESTIKTVCNVTRYPDSCFRSISTLNRSPNPDPEAIFKLSLEISAAELSRLLALFKTVNSDPATQDCVSQLEEAISRVNDSASAMRVDPGEKALTGDKVKDIQTWISSAVTDQETCLDGLEEMGSTAVEAVKSEMNKSKEYSSNSLAIVANFKGILDKFNIPLH</sequence>
<keyword evidence="6" id="KW-0325">Glycoprotein</keyword>
<dbReference type="AlphaFoldDB" id="A0A498JMT0"/>
<evidence type="ECO:0000256" key="3">
    <source>
        <dbReference type="ARBA" id="ARBA00013229"/>
    </source>
</evidence>
<feature type="region of interest" description="Disordered" evidence="8">
    <location>
        <begin position="1"/>
        <end position="27"/>
    </location>
</feature>
<evidence type="ECO:0000313" key="12">
    <source>
        <dbReference type="Proteomes" id="UP000290289"/>
    </source>
</evidence>
<dbReference type="FunFam" id="1.20.140.40:FF:000010">
    <property type="entry name" value="Pectinesterase"/>
    <property type="match status" value="1"/>
</dbReference>
<evidence type="ECO:0000256" key="4">
    <source>
        <dbReference type="ARBA" id="ARBA00022729"/>
    </source>
</evidence>
<dbReference type="EMBL" id="RDQH01000332">
    <property type="protein sequence ID" value="RXH96346.1"/>
    <property type="molecule type" value="Genomic_DNA"/>
</dbReference>
<keyword evidence="9" id="KW-1133">Transmembrane helix</keyword>
<dbReference type="InterPro" id="IPR006501">
    <property type="entry name" value="Pectinesterase_inhib_dom"/>
</dbReference>